<keyword evidence="4 6" id="KW-0862">Zinc</keyword>
<keyword evidence="3 6" id="KW-0479">Metal-binding</keyword>
<dbReference type="PANTHER" id="PTHR43161:SF23">
    <property type="entry name" value="(R,R)-BUTANEDIOL DEHYDROGENASE-RELATED"/>
    <property type="match status" value="1"/>
</dbReference>
<feature type="domain" description="Alcohol dehydrogenase-like C-terminal" evidence="7">
    <location>
        <begin position="201"/>
        <end position="332"/>
    </location>
</feature>
<evidence type="ECO:0000256" key="2">
    <source>
        <dbReference type="ARBA" id="ARBA00008072"/>
    </source>
</evidence>
<dbReference type="AlphaFoldDB" id="H8XAB1"/>
<dbReference type="eggNOG" id="KOG0024">
    <property type="taxonomic scope" value="Eukaryota"/>
</dbReference>
<dbReference type="InterPro" id="IPR013149">
    <property type="entry name" value="ADH-like_C"/>
</dbReference>
<dbReference type="SUPFAM" id="SSF50129">
    <property type="entry name" value="GroES-like"/>
    <property type="match status" value="1"/>
</dbReference>
<reference evidence="9 10" key="1">
    <citation type="journal article" date="2012" name="PLoS ONE">
        <title>Sequence and analysis of the genome of the pathogenic yeast Candida orthopsilosis.</title>
        <authorList>
            <person name="Riccombeni A."/>
            <person name="Vidanes G."/>
            <person name="Proux-Wera E."/>
            <person name="Wolfe K.H."/>
            <person name="Butler G."/>
        </authorList>
    </citation>
    <scope>NUCLEOTIDE SEQUENCE [LARGE SCALE GENOMIC DNA]</scope>
    <source>
        <strain evidence="9 10">Co 90-125</strain>
    </source>
</reference>
<gene>
    <name evidence="9" type="ORF">CORT_0G04110</name>
</gene>
<dbReference type="GO" id="GO:0034079">
    <property type="term" value="P:butanediol biosynthetic process"/>
    <property type="evidence" value="ECO:0007669"/>
    <property type="project" value="TreeGrafter"/>
</dbReference>
<comment type="similarity">
    <text evidence="2 6">Belongs to the zinc-containing alcohol dehydrogenase family.</text>
</comment>
<evidence type="ECO:0000313" key="10">
    <source>
        <dbReference type="Proteomes" id="UP000005018"/>
    </source>
</evidence>
<dbReference type="SUPFAM" id="SSF51735">
    <property type="entry name" value="NAD(P)-binding Rossmann-fold domains"/>
    <property type="match status" value="1"/>
</dbReference>
<dbReference type="InterPro" id="IPR011032">
    <property type="entry name" value="GroES-like_sf"/>
</dbReference>
<accession>H8XAB1</accession>
<dbReference type="InterPro" id="IPR036291">
    <property type="entry name" value="NAD(P)-bd_dom_sf"/>
</dbReference>
<evidence type="ECO:0000259" key="7">
    <source>
        <dbReference type="Pfam" id="PF00107"/>
    </source>
</evidence>
<organism evidence="9 10">
    <name type="scientific">Candida orthopsilosis (strain 90-125)</name>
    <name type="common">Yeast</name>
    <dbReference type="NCBI Taxonomy" id="1136231"/>
    <lineage>
        <taxon>Eukaryota</taxon>
        <taxon>Fungi</taxon>
        <taxon>Dikarya</taxon>
        <taxon>Ascomycota</taxon>
        <taxon>Saccharomycotina</taxon>
        <taxon>Pichiomycetes</taxon>
        <taxon>Debaryomycetaceae</taxon>
        <taxon>Candida/Lodderomyces clade</taxon>
        <taxon>Candida</taxon>
    </lineage>
</organism>
<comment type="cofactor">
    <cofactor evidence="1 6">
        <name>Zn(2+)</name>
        <dbReference type="ChEBI" id="CHEBI:29105"/>
    </cofactor>
</comment>
<feature type="domain" description="Alcohol dehydrogenase-like N-terminal" evidence="8">
    <location>
        <begin position="26"/>
        <end position="160"/>
    </location>
</feature>
<dbReference type="CDD" id="cd08233">
    <property type="entry name" value="butanediol_DH_like"/>
    <property type="match status" value="1"/>
</dbReference>
<name>H8XAB1_CANO9</name>
<dbReference type="Gene3D" id="3.40.50.720">
    <property type="entry name" value="NAD(P)-binding Rossmann-like Domain"/>
    <property type="match status" value="1"/>
</dbReference>
<evidence type="ECO:0000256" key="6">
    <source>
        <dbReference type="RuleBase" id="RU361277"/>
    </source>
</evidence>
<evidence type="ECO:0000256" key="5">
    <source>
        <dbReference type="ARBA" id="ARBA00023002"/>
    </source>
</evidence>
<dbReference type="InterPro" id="IPR002328">
    <property type="entry name" value="ADH_Zn_CS"/>
</dbReference>
<dbReference type="KEGG" id="cot:CORT_0G04110"/>
<dbReference type="GO" id="GO:0008270">
    <property type="term" value="F:zinc ion binding"/>
    <property type="evidence" value="ECO:0007669"/>
    <property type="project" value="InterPro"/>
</dbReference>
<dbReference type="Gene3D" id="3.90.180.10">
    <property type="entry name" value="Medium-chain alcohol dehydrogenases, catalytic domain"/>
    <property type="match status" value="1"/>
</dbReference>
<protein>
    <submittedName>
        <fullName evidence="9">Ife1 protein</fullName>
    </submittedName>
</protein>
<evidence type="ECO:0000256" key="4">
    <source>
        <dbReference type="ARBA" id="ARBA00022833"/>
    </source>
</evidence>
<dbReference type="RefSeq" id="XP_003871213.1">
    <property type="nucleotide sequence ID" value="XM_003871164.1"/>
</dbReference>
<dbReference type="EMBL" id="HE681725">
    <property type="protein sequence ID" value="CCG25088.1"/>
    <property type="molecule type" value="Genomic_DNA"/>
</dbReference>
<dbReference type="GO" id="GO:0005737">
    <property type="term" value="C:cytoplasm"/>
    <property type="evidence" value="ECO:0007669"/>
    <property type="project" value="TreeGrafter"/>
</dbReference>
<evidence type="ECO:0000256" key="1">
    <source>
        <dbReference type="ARBA" id="ARBA00001947"/>
    </source>
</evidence>
<dbReference type="GO" id="GO:0000721">
    <property type="term" value="F:(R,R)-butanediol dehydrogenase activity"/>
    <property type="evidence" value="ECO:0007669"/>
    <property type="project" value="TreeGrafter"/>
</dbReference>
<dbReference type="Pfam" id="PF08240">
    <property type="entry name" value="ADH_N"/>
    <property type="match status" value="1"/>
</dbReference>
<keyword evidence="5" id="KW-0560">Oxidoreductase</keyword>
<dbReference type="GeneID" id="14541840"/>
<sequence length="378" mass="41029">MKAIVYHGKDDLRFHSDYPEPEINHPDEVKVKIDYCGICGSDLKEITSGPFFFNKPGSTNPISNKKFPMVMGHELSGEVVAVGGNVDDLAIGDKVVVEVTGTCKDKVRFEDSPSKDKEFCGACFDGYYNACDSLALTGLGFSDGGCAEYLVTSGDKVVKYDADKIPSDVAALVQPLAVSWHAVGVSKFKEGQDALILGGGPIGLTTIFALKGHKAGKIVVSEPAAARRLLAEKLNVETFDPTGKSVEECIEALRALSPDNRGFHHTFDCSGVPATFETSIKCLRIRGTATNVAVWAHKQIPYSPMHTTMSEKIVTGSICFVKKDFVEVVRSIEAGDISVDELRLMITDKVPLEEGIEKGFNELLYNKGDHIKILFTNN</sequence>
<dbReference type="PANTHER" id="PTHR43161">
    <property type="entry name" value="SORBITOL DEHYDROGENASE"/>
    <property type="match status" value="1"/>
</dbReference>
<dbReference type="Pfam" id="PF00107">
    <property type="entry name" value="ADH_zinc_N"/>
    <property type="match status" value="1"/>
</dbReference>
<keyword evidence="10" id="KW-1185">Reference proteome</keyword>
<dbReference type="OrthoDB" id="5363962at2759"/>
<dbReference type="InterPro" id="IPR013154">
    <property type="entry name" value="ADH-like_N"/>
</dbReference>
<dbReference type="HOGENOM" id="CLU_026673_11_0_1"/>
<evidence type="ECO:0000256" key="3">
    <source>
        <dbReference type="ARBA" id="ARBA00022723"/>
    </source>
</evidence>
<evidence type="ECO:0000259" key="8">
    <source>
        <dbReference type="Pfam" id="PF08240"/>
    </source>
</evidence>
<proteinExistence type="inferred from homology"/>
<dbReference type="PROSITE" id="PS00059">
    <property type="entry name" value="ADH_ZINC"/>
    <property type="match status" value="1"/>
</dbReference>
<evidence type="ECO:0000313" key="9">
    <source>
        <dbReference type="EMBL" id="CCG25088.1"/>
    </source>
</evidence>
<dbReference type="Proteomes" id="UP000005018">
    <property type="component" value="Chromosome 7"/>
</dbReference>